<reference evidence="3 4" key="1">
    <citation type="submission" date="2020-02" db="EMBL/GenBank/DDBJ databases">
        <title>Draft genome sequence of Haematococcus lacustris strain NIES-144.</title>
        <authorList>
            <person name="Morimoto D."/>
            <person name="Nakagawa S."/>
            <person name="Yoshida T."/>
            <person name="Sawayama S."/>
        </authorList>
    </citation>
    <scope>NUCLEOTIDE SEQUENCE [LARGE SCALE GENOMIC DNA]</scope>
    <source>
        <strain evidence="3 4">NIES-144</strain>
    </source>
</reference>
<dbReference type="EMBL" id="BLLF01000810">
    <property type="protein sequence ID" value="GFH15130.1"/>
    <property type="molecule type" value="Genomic_DNA"/>
</dbReference>
<evidence type="ECO:0000313" key="3">
    <source>
        <dbReference type="EMBL" id="GFH15130.1"/>
    </source>
</evidence>
<dbReference type="InterPro" id="IPR045211">
    <property type="entry name" value="TFP11/STIP/Ntr1"/>
</dbReference>
<dbReference type="SMART" id="SM00443">
    <property type="entry name" value="G_patch"/>
    <property type="match status" value="1"/>
</dbReference>
<dbReference type="AlphaFoldDB" id="A0A699YZY2"/>
<dbReference type="GO" id="GO:0071008">
    <property type="term" value="C:U2-type post-mRNA release spliceosomal complex"/>
    <property type="evidence" value="ECO:0007669"/>
    <property type="project" value="TreeGrafter"/>
</dbReference>
<keyword evidence="4" id="KW-1185">Reference proteome</keyword>
<name>A0A699YZY2_HAELA</name>
<evidence type="ECO:0000256" key="1">
    <source>
        <dbReference type="SAM" id="MobiDB-lite"/>
    </source>
</evidence>
<protein>
    <submittedName>
        <fullName evidence="3">G-patch domain-containing protein</fullName>
    </submittedName>
</protein>
<evidence type="ECO:0000259" key="2">
    <source>
        <dbReference type="PROSITE" id="PS50174"/>
    </source>
</evidence>
<feature type="region of interest" description="Disordered" evidence="1">
    <location>
        <begin position="1"/>
        <end position="80"/>
    </location>
</feature>
<organism evidence="3 4">
    <name type="scientific">Haematococcus lacustris</name>
    <name type="common">Green alga</name>
    <name type="synonym">Haematococcus pluvialis</name>
    <dbReference type="NCBI Taxonomy" id="44745"/>
    <lineage>
        <taxon>Eukaryota</taxon>
        <taxon>Viridiplantae</taxon>
        <taxon>Chlorophyta</taxon>
        <taxon>core chlorophytes</taxon>
        <taxon>Chlorophyceae</taxon>
        <taxon>CS clade</taxon>
        <taxon>Chlamydomonadales</taxon>
        <taxon>Haematococcaceae</taxon>
        <taxon>Haematococcus</taxon>
    </lineage>
</organism>
<feature type="non-terminal residue" evidence="3">
    <location>
        <position position="1"/>
    </location>
</feature>
<proteinExistence type="predicted"/>
<gene>
    <name evidence="3" type="ORF">HaLaN_11300</name>
</gene>
<comment type="caution">
    <text evidence="3">The sequence shown here is derived from an EMBL/GenBank/DDBJ whole genome shotgun (WGS) entry which is preliminary data.</text>
</comment>
<feature type="domain" description="G-patch" evidence="2">
    <location>
        <begin position="1"/>
        <end position="42"/>
    </location>
</feature>
<dbReference type="GO" id="GO:0003676">
    <property type="term" value="F:nucleic acid binding"/>
    <property type="evidence" value="ECO:0007669"/>
    <property type="project" value="InterPro"/>
</dbReference>
<accession>A0A699YZY2</accession>
<feature type="non-terminal residue" evidence="3">
    <location>
        <position position="80"/>
    </location>
</feature>
<dbReference type="Proteomes" id="UP000485058">
    <property type="component" value="Unassembled WGS sequence"/>
</dbReference>
<evidence type="ECO:0000313" key="4">
    <source>
        <dbReference type="Proteomes" id="UP000485058"/>
    </source>
</evidence>
<dbReference type="PROSITE" id="PS50174">
    <property type="entry name" value="G_PATCH"/>
    <property type="match status" value="1"/>
</dbReference>
<dbReference type="Pfam" id="PF01585">
    <property type="entry name" value="G-patch"/>
    <property type="match status" value="1"/>
</dbReference>
<dbReference type="PANTHER" id="PTHR23329">
    <property type="entry name" value="TUFTELIN-INTERACTING PROTEIN 11-RELATED"/>
    <property type="match status" value="1"/>
</dbReference>
<dbReference type="GO" id="GO:0000390">
    <property type="term" value="P:spliceosomal complex disassembly"/>
    <property type="evidence" value="ECO:0007669"/>
    <property type="project" value="InterPro"/>
</dbReference>
<dbReference type="PANTHER" id="PTHR23329:SF1">
    <property type="entry name" value="TUFTELIN-INTERACTING PROTEIN 11"/>
    <property type="match status" value="1"/>
</dbReference>
<dbReference type="InterPro" id="IPR000467">
    <property type="entry name" value="G_patch_dom"/>
</dbReference>
<sequence>MKLLMKMGYKPGEGLGRDKSGIAKPVEVQLRPKNMGMGFGARRGPDPEDSQPAPVQGPQTAADQKAAIAQQGKLWKKKHS</sequence>